<dbReference type="Pfam" id="PF12833">
    <property type="entry name" value="HTH_18"/>
    <property type="match status" value="1"/>
</dbReference>
<feature type="domain" description="HTH araC/xylS-type" evidence="4">
    <location>
        <begin position="169"/>
        <end position="267"/>
    </location>
</feature>
<dbReference type="InterPro" id="IPR018062">
    <property type="entry name" value="HTH_AraC-typ_CS"/>
</dbReference>
<keyword evidence="3" id="KW-0804">Transcription</keyword>
<dbReference type="PROSITE" id="PS00041">
    <property type="entry name" value="HTH_ARAC_FAMILY_1"/>
    <property type="match status" value="2"/>
</dbReference>
<dbReference type="RefSeq" id="WP_183196835.1">
    <property type="nucleotide sequence ID" value="NZ_JACIDA010000002.1"/>
</dbReference>
<evidence type="ECO:0000313" key="6">
    <source>
        <dbReference type="Proteomes" id="UP000532936"/>
    </source>
</evidence>
<evidence type="ECO:0000256" key="1">
    <source>
        <dbReference type="ARBA" id="ARBA00023015"/>
    </source>
</evidence>
<evidence type="ECO:0000256" key="2">
    <source>
        <dbReference type="ARBA" id="ARBA00023125"/>
    </source>
</evidence>
<dbReference type="Gene3D" id="1.10.10.60">
    <property type="entry name" value="Homeodomain-like"/>
    <property type="match status" value="1"/>
</dbReference>
<dbReference type="AlphaFoldDB" id="A0A7W6F068"/>
<dbReference type="PROSITE" id="PS01124">
    <property type="entry name" value="HTH_ARAC_FAMILY_2"/>
    <property type="match status" value="1"/>
</dbReference>
<keyword evidence="1" id="KW-0805">Transcription regulation</keyword>
<accession>A0A7W6F068</accession>
<organism evidence="5 6">
    <name type="scientific">Brevundimonas mediterranea</name>
    <dbReference type="NCBI Taxonomy" id="74329"/>
    <lineage>
        <taxon>Bacteria</taxon>
        <taxon>Pseudomonadati</taxon>
        <taxon>Pseudomonadota</taxon>
        <taxon>Alphaproteobacteria</taxon>
        <taxon>Caulobacterales</taxon>
        <taxon>Caulobacteraceae</taxon>
        <taxon>Brevundimonas</taxon>
    </lineage>
</organism>
<reference evidence="5 6" key="1">
    <citation type="submission" date="2020-08" db="EMBL/GenBank/DDBJ databases">
        <title>Genomic Encyclopedia of Type Strains, Phase IV (KMG-IV): sequencing the most valuable type-strain genomes for metagenomic binning, comparative biology and taxonomic classification.</title>
        <authorList>
            <person name="Goeker M."/>
        </authorList>
    </citation>
    <scope>NUCLEOTIDE SEQUENCE [LARGE SCALE GENOMIC DNA]</scope>
    <source>
        <strain evidence="5 6">DSM 14878</strain>
    </source>
</reference>
<protein>
    <submittedName>
        <fullName evidence="5">AraC family transcriptional regulator</fullName>
    </submittedName>
</protein>
<comment type="caution">
    <text evidence="5">The sequence shown here is derived from an EMBL/GenBank/DDBJ whole genome shotgun (WGS) entry which is preliminary data.</text>
</comment>
<keyword evidence="2" id="KW-0238">DNA-binding</keyword>
<evidence type="ECO:0000259" key="4">
    <source>
        <dbReference type="PROSITE" id="PS01124"/>
    </source>
</evidence>
<dbReference type="SMART" id="SM00342">
    <property type="entry name" value="HTH_ARAC"/>
    <property type="match status" value="1"/>
</dbReference>
<dbReference type="InterPro" id="IPR050204">
    <property type="entry name" value="AraC_XylS_family_regulators"/>
</dbReference>
<dbReference type="InterPro" id="IPR018060">
    <property type="entry name" value="HTH_AraC"/>
</dbReference>
<evidence type="ECO:0000313" key="5">
    <source>
        <dbReference type="EMBL" id="MBB3872589.1"/>
    </source>
</evidence>
<dbReference type="PANTHER" id="PTHR46796">
    <property type="entry name" value="HTH-TYPE TRANSCRIPTIONAL ACTIVATOR RHAS-RELATED"/>
    <property type="match status" value="1"/>
</dbReference>
<evidence type="ECO:0000256" key="3">
    <source>
        <dbReference type="ARBA" id="ARBA00023163"/>
    </source>
</evidence>
<gene>
    <name evidence="5" type="ORF">GGR11_002142</name>
</gene>
<dbReference type="SUPFAM" id="SSF46689">
    <property type="entry name" value="Homeodomain-like"/>
    <property type="match status" value="1"/>
</dbReference>
<dbReference type="GO" id="GO:0003700">
    <property type="term" value="F:DNA-binding transcription factor activity"/>
    <property type="evidence" value="ECO:0007669"/>
    <property type="project" value="InterPro"/>
</dbReference>
<dbReference type="InterPro" id="IPR009057">
    <property type="entry name" value="Homeodomain-like_sf"/>
</dbReference>
<dbReference type="GO" id="GO:0043565">
    <property type="term" value="F:sequence-specific DNA binding"/>
    <property type="evidence" value="ECO:0007669"/>
    <property type="project" value="InterPro"/>
</dbReference>
<sequence length="269" mass="28610">MARPHLSSGDFFGAASRTVQAGGFRVGLWIASRPPEGVEQHAHDDAHFVLALDDGYRSLAHDPLTPKGAAFGPGALVWNPPGVEHRDCFDVAGGRFLSISFDPPKGAGQGDPLRLRGLRAESAARRLVGVAGRFAAGDAVVMEGLTLDLAAAVLSPVELNEDPAPEWLLRAHQVLHDLADQPGLEVATVAEMVGVHPVSLARRYRRHFGRSPSAAIRAVRADRAAAQVARGRDLAELALGAGYADQSHLTREFGAIYGLTPARYRALFA</sequence>
<proteinExistence type="predicted"/>
<dbReference type="Proteomes" id="UP000532936">
    <property type="component" value="Unassembled WGS sequence"/>
</dbReference>
<name>A0A7W6F068_9CAUL</name>
<dbReference type="EMBL" id="JACIDA010000002">
    <property type="protein sequence ID" value="MBB3872589.1"/>
    <property type="molecule type" value="Genomic_DNA"/>
</dbReference>